<dbReference type="Pfam" id="PF17797">
    <property type="entry name" value="RL"/>
    <property type="match status" value="1"/>
</dbReference>
<dbReference type="Gene3D" id="3.30.460.10">
    <property type="entry name" value="Beta Polymerase, domain 2"/>
    <property type="match status" value="1"/>
</dbReference>
<comment type="cofactor">
    <cofactor evidence="1">
        <name>Mn(2+)</name>
        <dbReference type="ChEBI" id="CHEBI:29035"/>
    </cofactor>
</comment>
<evidence type="ECO:0000256" key="4">
    <source>
        <dbReference type="ARBA" id="ARBA00022723"/>
    </source>
</evidence>
<dbReference type="GO" id="GO:0005739">
    <property type="term" value="C:mitochondrion"/>
    <property type="evidence" value="ECO:0007669"/>
    <property type="project" value="TreeGrafter"/>
</dbReference>
<feature type="domain" description="RL" evidence="8">
    <location>
        <begin position="84"/>
        <end position="152"/>
    </location>
</feature>
<feature type="domain" description="Poly(A) RNA polymerase mitochondrial-like central palm" evidence="9">
    <location>
        <begin position="210"/>
        <end position="367"/>
    </location>
</feature>
<keyword evidence="6" id="KW-0175">Coiled coil</keyword>
<dbReference type="InterPro" id="IPR043519">
    <property type="entry name" value="NT_sf"/>
</dbReference>
<dbReference type="InterPro" id="IPR054708">
    <property type="entry name" value="MTPAP-like_central"/>
</dbReference>
<evidence type="ECO:0000256" key="6">
    <source>
        <dbReference type="SAM" id="Coils"/>
    </source>
</evidence>
<dbReference type="GO" id="GO:0031123">
    <property type="term" value="P:RNA 3'-end processing"/>
    <property type="evidence" value="ECO:0007669"/>
    <property type="project" value="TreeGrafter"/>
</dbReference>
<dbReference type="PANTHER" id="PTHR12271:SF133">
    <property type="entry name" value="POLY(A) RNA POLYMERASE, MITOCHONDRIAL"/>
    <property type="match status" value="1"/>
</dbReference>
<evidence type="ECO:0000313" key="11">
    <source>
        <dbReference type="Proteomes" id="UP000694701"/>
    </source>
</evidence>
<evidence type="ECO:0000256" key="1">
    <source>
        <dbReference type="ARBA" id="ARBA00001936"/>
    </source>
</evidence>
<proteinExistence type="predicted"/>
<dbReference type="PANTHER" id="PTHR12271">
    <property type="entry name" value="POLY A POLYMERASE CID PAP -RELATED"/>
    <property type="match status" value="1"/>
</dbReference>
<dbReference type="Proteomes" id="UP000694701">
    <property type="component" value="Unplaced"/>
</dbReference>
<keyword evidence="5" id="KW-0460">Magnesium</keyword>
<evidence type="ECO:0000259" key="7">
    <source>
        <dbReference type="Pfam" id="PF03828"/>
    </source>
</evidence>
<dbReference type="InterPro" id="IPR041252">
    <property type="entry name" value="RL"/>
</dbReference>
<feature type="domain" description="PAP-associated" evidence="7">
    <location>
        <begin position="461"/>
        <end position="505"/>
    </location>
</feature>
<dbReference type="CDD" id="cd05402">
    <property type="entry name" value="NT_PAP_TUTase"/>
    <property type="match status" value="1"/>
</dbReference>
<evidence type="ECO:0000259" key="8">
    <source>
        <dbReference type="Pfam" id="PF17797"/>
    </source>
</evidence>
<dbReference type="SUPFAM" id="SSF81631">
    <property type="entry name" value="PAP/OAS1 substrate-binding domain"/>
    <property type="match status" value="1"/>
</dbReference>
<dbReference type="Ensembl" id="ENSCCRT00020029621.1">
    <property type="protein sequence ID" value="ENSCCRP00020027025.1"/>
    <property type="gene ID" value="ENSCCRG00020012420.1"/>
</dbReference>
<sequence>MKKTQHCRSVHSHRRANVHARARLKLTMAASFGVCRLHFRALGGLDKFCLGLEPQTQVRFTSTTSALKAQTEKKTAKAAKESRTFQAIQEERREEAERSVLISCPPKINEKKFIDYLSKHGTINKHFFYNSYGANAVVEFSSRESIASLKESINIPAVEHEAAVPFKSRLLSLKWPGSQSSNHPVPKFKEQSPPSINEITQLLSERDSMDEQLQCLTETLQLTEENISLRFLVCSLLRDIAGAYFPECIIRPFGSSVNSFGKLGCDVDMILDLDGIYATSQKKGSGLSLEYQVKRGASERAVTQSILSVIGKCVDQFGPGCVGVQSILQARCPLVRFAHQPSGFQCDLTANNRVAMKSSELLFLYGQLDPRVRHLVFSVRCWARAHSITSSIPGAWITNFSLTVMVVFFLQQRNPPILPSLDRLKELAGPSDKCVIEGNDCTIVSDLSKITLQQNTDTLEKLLQEFFEFYGNFPFNKASINIRKGKEQTKPETTALYIQNPFETTLNISKNVNATQLERFVALCRESAWLLQQKEILKQSSDSPWGFAALLLPSVTSGAGVKSRRKRKLEPASSRIKNLLDSLKIKGGETVAKKGSANARR</sequence>
<keyword evidence="3" id="KW-0808">Transferase</keyword>
<dbReference type="Gene3D" id="1.10.1410.10">
    <property type="match status" value="1"/>
</dbReference>
<organism evidence="10 11">
    <name type="scientific">Cyprinus carpio</name>
    <name type="common">Common carp</name>
    <dbReference type="NCBI Taxonomy" id="7962"/>
    <lineage>
        <taxon>Eukaryota</taxon>
        <taxon>Metazoa</taxon>
        <taxon>Chordata</taxon>
        <taxon>Craniata</taxon>
        <taxon>Vertebrata</taxon>
        <taxon>Euteleostomi</taxon>
        <taxon>Actinopterygii</taxon>
        <taxon>Neopterygii</taxon>
        <taxon>Teleostei</taxon>
        <taxon>Ostariophysi</taxon>
        <taxon>Cypriniformes</taxon>
        <taxon>Cyprinidae</taxon>
        <taxon>Cyprininae</taxon>
        <taxon>Cyprinus</taxon>
    </lineage>
</organism>
<dbReference type="Pfam" id="PF03828">
    <property type="entry name" value="PAP_assoc"/>
    <property type="match status" value="1"/>
</dbReference>
<evidence type="ECO:0000313" key="10">
    <source>
        <dbReference type="Ensembl" id="ENSCCRP00020027025.1"/>
    </source>
</evidence>
<dbReference type="Pfam" id="PF22600">
    <property type="entry name" value="MTPAP-like_central"/>
    <property type="match status" value="1"/>
</dbReference>
<feature type="coiled-coil region" evidence="6">
    <location>
        <begin position="199"/>
        <end position="226"/>
    </location>
</feature>
<evidence type="ECO:0000259" key="9">
    <source>
        <dbReference type="Pfam" id="PF22600"/>
    </source>
</evidence>
<evidence type="ECO:0000256" key="5">
    <source>
        <dbReference type="ARBA" id="ARBA00022842"/>
    </source>
</evidence>
<dbReference type="GO" id="GO:1990817">
    <property type="term" value="F:poly(A) RNA polymerase activity"/>
    <property type="evidence" value="ECO:0007669"/>
    <property type="project" value="TreeGrafter"/>
</dbReference>
<dbReference type="InterPro" id="IPR002058">
    <property type="entry name" value="PAP_assoc"/>
</dbReference>
<comment type="cofactor">
    <cofactor evidence="2">
        <name>Mg(2+)</name>
        <dbReference type="ChEBI" id="CHEBI:18420"/>
    </cofactor>
</comment>
<dbReference type="AlphaFoldDB" id="A0A8C2DK43"/>
<evidence type="ECO:0000256" key="3">
    <source>
        <dbReference type="ARBA" id="ARBA00022679"/>
    </source>
</evidence>
<dbReference type="GO" id="GO:0046872">
    <property type="term" value="F:metal ion binding"/>
    <property type="evidence" value="ECO:0007669"/>
    <property type="project" value="UniProtKB-KW"/>
</dbReference>
<accession>A0A8C2DK43</accession>
<dbReference type="SUPFAM" id="SSF81301">
    <property type="entry name" value="Nucleotidyltransferase"/>
    <property type="match status" value="1"/>
</dbReference>
<name>A0A8C2DK43_CYPCA</name>
<reference evidence="10" key="1">
    <citation type="submission" date="2025-08" db="UniProtKB">
        <authorList>
            <consortium name="Ensembl"/>
        </authorList>
    </citation>
    <scope>IDENTIFICATION</scope>
</reference>
<protein>
    <submittedName>
        <fullName evidence="10">Mitochondrial poly(A) polymerase</fullName>
    </submittedName>
</protein>
<evidence type="ECO:0000256" key="2">
    <source>
        <dbReference type="ARBA" id="ARBA00001946"/>
    </source>
</evidence>
<keyword evidence="4" id="KW-0479">Metal-binding</keyword>